<dbReference type="SUPFAM" id="SSF51430">
    <property type="entry name" value="NAD(P)-linked oxidoreductase"/>
    <property type="match status" value="1"/>
</dbReference>
<dbReference type="EMBL" id="VSSQ01083080">
    <property type="protein sequence ID" value="MPN31529.1"/>
    <property type="molecule type" value="Genomic_DNA"/>
</dbReference>
<name>A0A645H0M1_9ZZZZ</name>
<proteinExistence type="predicted"/>
<dbReference type="Gene3D" id="3.20.20.100">
    <property type="entry name" value="NADP-dependent oxidoreductase domain"/>
    <property type="match status" value="1"/>
</dbReference>
<evidence type="ECO:0000313" key="1">
    <source>
        <dbReference type="EMBL" id="MPN31529.1"/>
    </source>
</evidence>
<reference evidence="1" key="1">
    <citation type="submission" date="2019-08" db="EMBL/GenBank/DDBJ databases">
        <authorList>
            <person name="Kucharzyk K."/>
            <person name="Murdoch R.W."/>
            <person name="Higgins S."/>
            <person name="Loffler F."/>
        </authorList>
    </citation>
    <scope>NUCLEOTIDE SEQUENCE</scope>
</reference>
<gene>
    <name evidence="1" type="ORF">SDC9_179003</name>
</gene>
<sequence length="160" mass="15816">MVLADPADLDRVADLPGLGHVAVPLSVVDRRATAVAAGLARLTAAGVVVTVHGVFGQGVLTTGTPLTAPASIAAEAAAARAAVAAAAPVLGRTGPVDLCLAYAAAHPWVSAIGVGVGTAEQLVEVMEQGDAAALTEAEVARLEQLVPAAGDDLCDWLTRA</sequence>
<dbReference type="InterPro" id="IPR036812">
    <property type="entry name" value="NAD(P)_OxRdtase_dom_sf"/>
</dbReference>
<protein>
    <recommendedName>
        <fullName evidence="2">NADP-dependent oxidoreductase domain-containing protein</fullName>
    </recommendedName>
</protein>
<comment type="caution">
    <text evidence="1">The sequence shown here is derived from an EMBL/GenBank/DDBJ whole genome shotgun (WGS) entry which is preliminary data.</text>
</comment>
<organism evidence="1">
    <name type="scientific">bioreactor metagenome</name>
    <dbReference type="NCBI Taxonomy" id="1076179"/>
    <lineage>
        <taxon>unclassified sequences</taxon>
        <taxon>metagenomes</taxon>
        <taxon>ecological metagenomes</taxon>
    </lineage>
</organism>
<dbReference type="AlphaFoldDB" id="A0A645H0M1"/>
<accession>A0A645H0M1</accession>
<evidence type="ECO:0008006" key="2">
    <source>
        <dbReference type="Google" id="ProtNLM"/>
    </source>
</evidence>